<dbReference type="STRING" id="1220589.CD32_22145"/>
<dbReference type="EMBL" id="JPVP01000060">
    <property type="protein sequence ID" value="KGR81997.1"/>
    <property type="molecule type" value="Genomic_DNA"/>
</dbReference>
<name>A0A0A3J4L3_9BACI</name>
<dbReference type="RefSeq" id="WP_036159115.1">
    <property type="nucleotide sequence ID" value="NZ_AVCX01000001.1"/>
</dbReference>
<evidence type="ECO:0000256" key="1">
    <source>
        <dbReference type="SAM" id="Phobius"/>
    </source>
</evidence>
<feature type="transmembrane region" description="Helical" evidence="1">
    <location>
        <begin position="7"/>
        <end position="25"/>
    </location>
</feature>
<dbReference type="AlphaFoldDB" id="A0A0A3J4L3"/>
<dbReference type="Proteomes" id="UP000030437">
    <property type="component" value="Unassembled WGS sequence"/>
</dbReference>
<evidence type="ECO:0000313" key="2">
    <source>
        <dbReference type="EMBL" id="KGR81997.1"/>
    </source>
</evidence>
<keyword evidence="1" id="KW-0472">Membrane</keyword>
<dbReference type="OrthoDB" id="2974778at2"/>
<sequence length="62" mass="7205">MSRKTRTIIGLVSSLVLGLYFTYYIFSGSFVVDWLDWLLMITGFIGFFGGLWELRKFNVAEK</sequence>
<comment type="caution">
    <text evidence="2">The sequence shown here is derived from an EMBL/GenBank/DDBJ whole genome shotgun (WGS) entry which is preliminary data.</text>
</comment>
<organism evidence="2 3">
    <name type="scientific">Lysinibacillus odysseyi 34hs-1 = NBRC 100172</name>
    <dbReference type="NCBI Taxonomy" id="1220589"/>
    <lineage>
        <taxon>Bacteria</taxon>
        <taxon>Bacillati</taxon>
        <taxon>Bacillota</taxon>
        <taxon>Bacilli</taxon>
        <taxon>Bacillales</taxon>
        <taxon>Bacillaceae</taxon>
        <taxon>Lysinibacillus</taxon>
    </lineage>
</organism>
<reference evidence="2 3" key="1">
    <citation type="submission" date="2014-02" db="EMBL/GenBank/DDBJ databases">
        <title>Draft genome sequence of Lysinibacillus odysseyi NBRC 100172.</title>
        <authorList>
            <person name="Zhang F."/>
            <person name="Wang G."/>
            <person name="Zhang L."/>
        </authorList>
    </citation>
    <scope>NUCLEOTIDE SEQUENCE [LARGE SCALE GENOMIC DNA]</scope>
    <source>
        <strain evidence="2 3">NBRC 100172</strain>
    </source>
</reference>
<proteinExistence type="predicted"/>
<feature type="transmembrane region" description="Helical" evidence="1">
    <location>
        <begin position="37"/>
        <end position="54"/>
    </location>
</feature>
<keyword evidence="3" id="KW-1185">Reference proteome</keyword>
<gene>
    <name evidence="2" type="ORF">CD32_22145</name>
</gene>
<keyword evidence="1" id="KW-0812">Transmembrane</keyword>
<protein>
    <submittedName>
        <fullName evidence="2">Uncharacterized protein</fullName>
    </submittedName>
</protein>
<keyword evidence="1" id="KW-1133">Transmembrane helix</keyword>
<accession>A0A0A3J4L3</accession>
<evidence type="ECO:0000313" key="3">
    <source>
        <dbReference type="Proteomes" id="UP000030437"/>
    </source>
</evidence>